<dbReference type="Proteomes" id="UP001519460">
    <property type="component" value="Unassembled WGS sequence"/>
</dbReference>
<accession>A0ABD0LZC0</accession>
<comment type="caution">
    <text evidence="1">The sequence shown here is derived from an EMBL/GenBank/DDBJ whole genome shotgun (WGS) entry which is preliminary data.</text>
</comment>
<protein>
    <submittedName>
        <fullName evidence="1">Uncharacterized protein</fullName>
    </submittedName>
</protein>
<dbReference type="EMBL" id="JACVVK020000013">
    <property type="protein sequence ID" value="KAK7504818.1"/>
    <property type="molecule type" value="Genomic_DNA"/>
</dbReference>
<reference evidence="1 2" key="1">
    <citation type="journal article" date="2023" name="Sci. Data">
        <title>Genome assembly of the Korean intertidal mud-creeper Batillaria attramentaria.</title>
        <authorList>
            <person name="Patra A.K."/>
            <person name="Ho P.T."/>
            <person name="Jun S."/>
            <person name="Lee S.J."/>
            <person name="Kim Y."/>
            <person name="Won Y.J."/>
        </authorList>
    </citation>
    <scope>NUCLEOTIDE SEQUENCE [LARGE SCALE GENOMIC DNA]</scope>
    <source>
        <strain evidence="1">Wonlab-2016</strain>
    </source>
</reference>
<name>A0ABD0LZC0_9CAEN</name>
<dbReference type="AlphaFoldDB" id="A0ABD0LZC0"/>
<sequence>RAKKRSDIIELKTSPQGNTKYMEIKLAYVVRYVTVVNVNRPIQRPNAVVYRGIKPTTLPSRAEFFSLATRPSLDFDFRSRIQ</sequence>
<feature type="non-terminal residue" evidence="1">
    <location>
        <position position="1"/>
    </location>
</feature>
<evidence type="ECO:0000313" key="1">
    <source>
        <dbReference type="EMBL" id="KAK7504818.1"/>
    </source>
</evidence>
<proteinExistence type="predicted"/>
<keyword evidence="2" id="KW-1185">Reference proteome</keyword>
<organism evidence="1 2">
    <name type="scientific">Batillaria attramentaria</name>
    <dbReference type="NCBI Taxonomy" id="370345"/>
    <lineage>
        <taxon>Eukaryota</taxon>
        <taxon>Metazoa</taxon>
        <taxon>Spiralia</taxon>
        <taxon>Lophotrochozoa</taxon>
        <taxon>Mollusca</taxon>
        <taxon>Gastropoda</taxon>
        <taxon>Caenogastropoda</taxon>
        <taxon>Sorbeoconcha</taxon>
        <taxon>Cerithioidea</taxon>
        <taxon>Batillariidae</taxon>
        <taxon>Batillaria</taxon>
    </lineage>
</organism>
<gene>
    <name evidence="1" type="ORF">BaRGS_00003846</name>
</gene>
<evidence type="ECO:0000313" key="2">
    <source>
        <dbReference type="Proteomes" id="UP001519460"/>
    </source>
</evidence>